<dbReference type="SUPFAM" id="SSF81342">
    <property type="entry name" value="Transmembrane di-heme cytochromes"/>
    <property type="match status" value="1"/>
</dbReference>
<keyword evidence="4" id="KW-1003">Cell membrane</keyword>
<comment type="subcellular location">
    <subcellularLocation>
        <location evidence="2">Cell membrane</location>
        <topology evidence="2">Multi-pass membrane protein</topology>
    </subcellularLocation>
</comment>
<dbReference type="GO" id="GO:0005886">
    <property type="term" value="C:plasma membrane"/>
    <property type="evidence" value="ECO:0007669"/>
    <property type="project" value="UniProtKB-SubCell"/>
</dbReference>
<evidence type="ECO:0000256" key="6">
    <source>
        <dbReference type="ARBA" id="ARBA00022692"/>
    </source>
</evidence>
<dbReference type="GO" id="GO:0046872">
    <property type="term" value="F:metal ion binding"/>
    <property type="evidence" value="ECO:0007669"/>
    <property type="project" value="UniProtKB-KW"/>
</dbReference>
<dbReference type="PANTHER" id="PTHR30529">
    <property type="entry name" value="CYTOCHROME B561"/>
    <property type="match status" value="1"/>
</dbReference>
<evidence type="ECO:0000256" key="3">
    <source>
        <dbReference type="ARBA" id="ARBA00022448"/>
    </source>
</evidence>
<evidence type="ECO:0000256" key="4">
    <source>
        <dbReference type="ARBA" id="ARBA00022475"/>
    </source>
</evidence>
<comment type="similarity">
    <text evidence="12">Belongs to the cytochrome b561 family.</text>
</comment>
<proteinExistence type="inferred from homology"/>
<evidence type="ECO:0000256" key="5">
    <source>
        <dbReference type="ARBA" id="ARBA00022617"/>
    </source>
</evidence>
<keyword evidence="9 13" id="KW-1133">Transmembrane helix</keyword>
<dbReference type="InterPro" id="IPR052168">
    <property type="entry name" value="Cytochrome_b561_oxidase"/>
</dbReference>
<evidence type="ECO:0000256" key="8">
    <source>
        <dbReference type="ARBA" id="ARBA00022982"/>
    </source>
</evidence>
<protein>
    <submittedName>
        <fullName evidence="15">Cytochrome b561</fullName>
    </submittedName>
</protein>
<evidence type="ECO:0000259" key="14">
    <source>
        <dbReference type="Pfam" id="PF01292"/>
    </source>
</evidence>
<reference evidence="15" key="1">
    <citation type="submission" date="2019-09" db="EMBL/GenBank/DDBJ databases">
        <authorList>
            <person name="Chandra G."/>
            <person name="Truman W A."/>
        </authorList>
    </citation>
    <scope>NUCLEOTIDE SEQUENCE</scope>
    <source>
        <strain evidence="15">PS683</strain>
    </source>
</reference>
<evidence type="ECO:0000256" key="1">
    <source>
        <dbReference type="ARBA" id="ARBA00001970"/>
    </source>
</evidence>
<sequence>MPWKNSDTRYSTMSIALHWLMVVLLAVVYACIELRGQFPKGSGARTLIVEMHFMFGLTVFVLVWLRLFARSLGVAPKIVPAPPQWQRLLATLMHVALYALMIGMPIAGWLIVSAEGHSVMFYGMELPPLIGENKALAKQIEGWHVWFGKVGYWLIGLHALAGIAHHYILRDNTALRMLPGRSGLAREGGGSATKSTER</sequence>
<accession>A0A5E6UID9</accession>
<dbReference type="InterPro" id="IPR011577">
    <property type="entry name" value="Cyt_b561_bac/Ni-Hgenase"/>
</dbReference>
<dbReference type="InterPro" id="IPR016174">
    <property type="entry name" value="Di-haem_cyt_TM"/>
</dbReference>
<keyword evidence="5" id="KW-0349">Heme</keyword>
<dbReference type="GO" id="GO:0022904">
    <property type="term" value="P:respiratory electron transport chain"/>
    <property type="evidence" value="ECO:0007669"/>
    <property type="project" value="InterPro"/>
</dbReference>
<keyword evidence="7" id="KW-0479">Metal-binding</keyword>
<keyword evidence="10" id="KW-0408">Iron</keyword>
<dbReference type="EMBL" id="LR700646">
    <property type="protein sequence ID" value="VVM15242.1"/>
    <property type="molecule type" value="Genomic_DNA"/>
</dbReference>
<evidence type="ECO:0000256" key="9">
    <source>
        <dbReference type="ARBA" id="ARBA00022989"/>
    </source>
</evidence>
<dbReference type="PANTHER" id="PTHR30529:SF3">
    <property type="entry name" value="CYTOCHROME B561 HOMOLOG 1"/>
    <property type="match status" value="1"/>
</dbReference>
<keyword evidence="3" id="KW-0813">Transport</keyword>
<feature type="domain" description="Cytochrome b561 bacterial/Ni-hydrogenase" evidence="14">
    <location>
        <begin position="9"/>
        <end position="180"/>
    </location>
</feature>
<dbReference type="AlphaFoldDB" id="A0A5E6UID9"/>
<feature type="transmembrane region" description="Helical" evidence="13">
    <location>
        <begin position="46"/>
        <end position="67"/>
    </location>
</feature>
<dbReference type="GO" id="GO:0020037">
    <property type="term" value="F:heme binding"/>
    <property type="evidence" value="ECO:0007669"/>
    <property type="project" value="TreeGrafter"/>
</dbReference>
<dbReference type="Pfam" id="PF01292">
    <property type="entry name" value="Ni_hydr_CYTB"/>
    <property type="match status" value="1"/>
</dbReference>
<dbReference type="GO" id="GO:0009055">
    <property type="term" value="F:electron transfer activity"/>
    <property type="evidence" value="ECO:0007669"/>
    <property type="project" value="InterPro"/>
</dbReference>
<evidence type="ECO:0000256" key="7">
    <source>
        <dbReference type="ARBA" id="ARBA00022723"/>
    </source>
</evidence>
<comment type="cofactor">
    <cofactor evidence="1">
        <name>heme b</name>
        <dbReference type="ChEBI" id="CHEBI:60344"/>
    </cofactor>
</comment>
<feature type="transmembrane region" description="Helical" evidence="13">
    <location>
        <begin position="150"/>
        <end position="169"/>
    </location>
</feature>
<evidence type="ECO:0000256" key="10">
    <source>
        <dbReference type="ARBA" id="ARBA00023004"/>
    </source>
</evidence>
<keyword evidence="6 13" id="KW-0812">Transmembrane</keyword>
<evidence type="ECO:0000313" key="15">
    <source>
        <dbReference type="EMBL" id="VVM15242.1"/>
    </source>
</evidence>
<evidence type="ECO:0000256" key="2">
    <source>
        <dbReference type="ARBA" id="ARBA00004651"/>
    </source>
</evidence>
<keyword evidence="11 13" id="KW-0472">Membrane</keyword>
<evidence type="ECO:0000256" key="11">
    <source>
        <dbReference type="ARBA" id="ARBA00023136"/>
    </source>
</evidence>
<name>A0A5E6UID9_PSEFL</name>
<evidence type="ECO:0000256" key="13">
    <source>
        <dbReference type="SAM" id="Phobius"/>
    </source>
</evidence>
<feature type="transmembrane region" description="Helical" evidence="13">
    <location>
        <begin position="88"/>
        <end position="112"/>
    </location>
</feature>
<gene>
    <name evidence="15" type="primary">yodB_2</name>
    <name evidence="15" type="ORF">PS683_03557</name>
</gene>
<keyword evidence="8" id="KW-0249">Electron transport</keyword>
<evidence type="ECO:0000256" key="12">
    <source>
        <dbReference type="ARBA" id="ARBA00037975"/>
    </source>
</evidence>
<dbReference type="PROSITE" id="PS51257">
    <property type="entry name" value="PROKAR_LIPOPROTEIN"/>
    <property type="match status" value="1"/>
</dbReference>
<organism evidence="15">
    <name type="scientific">Pseudomonas fluorescens</name>
    <dbReference type="NCBI Taxonomy" id="294"/>
    <lineage>
        <taxon>Bacteria</taxon>
        <taxon>Pseudomonadati</taxon>
        <taxon>Pseudomonadota</taxon>
        <taxon>Gammaproteobacteria</taxon>
        <taxon>Pseudomonadales</taxon>
        <taxon>Pseudomonadaceae</taxon>
        <taxon>Pseudomonas</taxon>
    </lineage>
</organism>